<evidence type="ECO:0000256" key="1">
    <source>
        <dbReference type="SAM" id="MobiDB-lite"/>
    </source>
</evidence>
<dbReference type="EMBL" id="GGMS01011061">
    <property type="protein sequence ID" value="MBY80264.1"/>
    <property type="molecule type" value="Transcribed_RNA"/>
</dbReference>
<dbReference type="AlphaFoldDB" id="A0A2S2QRD1"/>
<gene>
    <name evidence="2" type="ORF">g.145536</name>
</gene>
<accession>A0A2S2QRD1</accession>
<organism evidence="2">
    <name type="scientific">Sipha flava</name>
    <name type="common">yellow sugarcane aphid</name>
    <dbReference type="NCBI Taxonomy" id="143950"/>
    <lineage>
        <taxon>Eukaryota</taxon>
        <taxon>Metazoa</taxon>
        <taxon>Ecdysozoa</taxon>
        <taxon>Arthropoda</taxon>
        <taxon>Hexapoda</taxon>
        <taxon>Insecta</taxon>
        <taxon>Pterygota</taxon>
        <taxon>Neoptera</taxon>
        <taxon>Paraneoptera</taxon>
        <taxon>Hemiptera</taxon>
        <taxon>Sternorrhyncha</taxon>
        <taxon>Aphidomorpha</taxon>
        <taxon>Aphidoidea</taxon>
        <taxon>Aphididae</taxon>
        <taxon>Sipha</taxon>
    </lineage>
</organism>
<reference evidence="2" key="1">
    <citation type="submission" date="2018-04" db="EMBL/GenBank/DDBJ databases">
        <title>Transcriptome assembly of Sipha flava.</title>
        <authorList>
            <person name="Scully E.D."/>
            <person name="Geib S.M."/>
            <person name="Palmer N.A."/>
            <person name="Koch K."/>
            <person name="Bradshaw J."/>
            <person name="Heng-Moss T."/>
            <person name="Sarath G."/>
        </authorList>
    </citation>
    <scope>NUCLEOTIDE SEQUENCE</scope>
</reference>
<name>A0A2S2QRD1_9HEMI</name>
<proteinExistence type="predicted"/>
<feature type="region of interest" description="Disordered" evidence="1">
    <location>
        <begin position="122"/>
        <end position="149"/>
    </location>
</feature>
<protein>
    <submittedName>
        <fullName evidence="2">Uncharacterized protein</fullName>
    </submittedName>
</protein>
<sequence length="175" mass="20295">MVCRALGLRVAQFVSRAQDEFRSFANPTRDPRDRTLGLVLGCFARGIRRSYGHQSLLVRRLGASITRGRTRTRVGGGSAAAKVRAEARGNFPLRNARCVRARTGKRRVYYPYYIIKCRRNTSNAKRNERNRKRKKNKNRRRRPLFSAARREPRDNFVRLSHAARVRIGCTLHMRV</sequence>
<evidence type="ECO:0000313" key="2">
    <source>
        <dbReference type="EMBL" id="MBY80264.1"/>
    </source>
</evidence>
<feature type="compositionally biased region" description="Basic residues" evidence="1">
    <location>
        <begin position="128"/>
        <end position="143"/>
    </location>
</feature>